<keyword evidence="4" id="KW-0808">Transferase</keyword>
<dbReference type="EC" id="2.7.13.3" evidence="2"/>
<dbReference type="GO" id="GO:0016301">
    <property type="term" value="F:kinase activity"/>
    <property type="evidence" value="ECO:0007669"/>
    <property type="project" value="UniProtKB-KW"/>
</dbReference>
<dbReference type="Proteomes" id="UP001597347">
    <property type="component" value="Unassembled WGS sequence"/>
</dbReference>
<dbReference type="RefSeq" id="WP_377934954.1">
    <property type="nucleotide sequence ID" value="NZ_JBHUEA010000016.1"/>
</dbReference>
<dbReference type="PANTHER" id="PTHR24421">
    <property type="entry name" value="NITRATE/NITRITE SENSOR PROTEIN NARX-RELATED"/>
    <property type="match status" value="1"/>
</dbReference>
<dbReference type="InterPro" id="IPR011712">
    <property type="entry name" value="Sig_transdc_His_kin_sub3_dim/P"/>
</dbReference>
<protein>
    <recommendedName>
        <fullName evidence="2">histidine kinase</fullName>
        <ecNumber evidence="2">2.7.13.3</ecNumber>
    </recommendedName>
</protein>
<dbReference type="InterPro" id="IPR036890">
    <property type="entry name" value="HATPase_C_sf"/>
</dbReference>
<evidence type="ECO:0000256" key="1">
    <source>
        <dbReference type="ARBA" id="ARBA00000085"/>
    </source>
</evidence>
<dbReference type="CDD" id="cd16917">
    <property type="entry name" value="HATPase_UhpB-NarQ-NarX-like"/>
    <property type="match status" value="1"/>
</dbReference>
<evidence type="ECO:0000259" key="11">
    <source>
        <dbReference type="Pfam" id="PF07730"/>
    </source>
</evidence>
<feature type="transmembrane region" description="Helical" evidence="10">
    <location>
        <begin position="58"/>
        <end position="81"/>
    </location>
</feature>
<feature type="transmembrane region" description="Helical" evidence="10">
    <location>
        <begin position="101"/>
        <end position="119"/>
    </location>
</feature>
<keyword evidence="10" id="KW-1133">Transmembrane helix</keyword>
<keyword evidence="10" id="KW-0472">Membrane</keyword>
<evidence type="ECO:0000256" key="2">
    <source>
        <dbReference type="ARBA" id="ARBA00012438"/>
    </source>
</evidence>
<comment type="caution">
    <text evidence="12">The sequence shown here is derived from an EMBL/GenBank/DDBJ whole genome shotgun (WGS) entry which is preliminary data.</text>
</comment>
<keyword evidence="9" id="KW-0175">Coiled coil</keyword>
<evidence type="ECO:0000256" key="5">
    <source>
        <dbReference type="ARBA" id="ARBA00022741"/>
    </source>
</evidence>
<evidence type="ECO:0000313" key="13">
    <source>
        <dbReference type="Proteomes" id="UP001597347"/>
    </source>
</evidence>
<keyword evidence="5" id="KW-0547">Nucleotide-binding</keyword>
<reference evidence="13" key="1">
    <citation type="journal article" date="2019" name="Int. J. Syst. Evol. Microbiol.">
        <title>The Global Catalogue of Microorganisms (GCM) 10K type strain sequencing project: providing services to taxonomists for standard genome sequencing and annotation.</title>
        <authorList>
            <consortium name="The Broad Institute Genomics Platform"/>
            <consortium name="The Broad Institute Genome Sequencing Center for Infectious Disease"/>
            <person name="Wu L."/>
            <person name="Ma J."/>
        </authorList>
    </citation>
    <scope>NUCLEOTIDE SEQUENCE [LARGE SCALE GENOMIC DNA]</scope>
    <source>
        <strain evidence="13">CGMCC 1.12471</strain>
    </source>
</reference>
<evidence type="ECO:0000313" key="12">
    <source>
        <dbReference type="EMBL" id="MFD1722129.1"/>
    </source>
</evidence>
<feature type="domain" description="Signal transduction histidine kinase subgroup 3 dimerisation and phosphoacceptor" evidence="11">
    <location>
        <begin position="168"/>
        <end position="233"/>
    </location>
</feature>
<feature type="coiled-coil region" evidence="9">
    <location>
        <begin position="139"/>
        <end position="173"/>
    </location>
</feature>
<evidence type="ECO:0000256" key="9">
    <source>
        <dbReference type="SAM" id="Coils"/>
    </source>
</evidence>
<dbReference type="EMBL" id="JBHUEA010000016">
    <property type="protein sequence ID" value="MFD1722129.1"/>
    <property type="molecule type" value="Genomic_DNA"/>
</dbReference>
<sequence>METPIDARTADRILAAVAGVAAVIALVEGPKPLWAIALIGLALVPWVLVLVGRDLPPLLFVGAAVLPIVPVVAFVTIGVVVFMTTSAASRYAARVDDPRRVAAVAVGVAAVPFLCVLSPHPDLYGALYFAFGDLFGVLVGALQRRAARLATRLREADARLAEAEQHAERQRIARDVHDLVAHSLTVVVLHVGGARRVLRLDPAAAEGALAEAERVCRESLDGIRGVVGLLRDVDGPQPVSLDLDALAGTYRDAGLPVELRSTGDQAALPLATRVVLYRVVQEALANAARYAPPGEPVAVEVAVTEDGALVRVRNRRAESRVRSGAGGFGLRGLREQVAAVHGVLTSGPDGDGWLVACRLPVRRPAPVGLAAAGEPG</sequence>
<evidence type="ECO:0000256" key="6">
    <source>
        <dbReference type="ARBA" id="ARBA00022777"/>
    </source>
</evidence>
<dbReference type="SUPFAM" id="SSF55874">
    <property type="entry name" value="ATPase domain of HSP90 chaperone/DNA topoisomerase II/histidine kinase"/>
    <property type="match status" value="1"/>
</dbReference>
<evidence type="ECO:0000256" key="4">
    <source>
        <dbReference type="ARBA" id="ARBA00022679"/>
    </source>
</evidence>
<dbReference type="Gene3D" id="3.30.565.10">
    <property type="entry name" value="Histidine kinase-like ATPase, C-terminal domain"/>
    <property type="match status" value="1"/>
</dbReference>
<keyword evidence="3" id="KW-0597">Phosphoprotein</keyword>
<proteinExistence type="predicted"/>
<name>A0ABW4LJC0_9MICO</name>
<comment type="catalytic activity">
    <reaction evidence="1">
        <text>ATP + protein L-histidine = ADP + protein N-phospho-L-histidine.</text>
        <dbReference type="EC" id="2.7.13.3"/>
    </reaction>
</comment>
<organism evidence="12 13">
    <name type="scientific">Amnibacterium endophyticum</name>
    <dbReference type="NCBI Taxonomy" id="2109337"/>
    <lineage>
        <taxon>Bacteria</taxon>
        <taxon>Bacillati</taxon>
        <taxon>Actinomycetota</taxon>
        <taxon>Actinomycetes</taxon>
        <taxon>Micrococcales</taxon>
        <taxon>Microbacteriaceae</taxon>
        <taxon>Amnibacterium</taxon>
    </lineage>
</organism>
<evidence type="ECO:0000256" key="3">
    <source>
        <dbReference type="ARBA" id="ARBA00022553"/>
    </source>
</evidence>
<dbReference type="PANTHER" id="PTHR24421:SF10">
    <property type="entry name" value="NITRATE_NITRITE SENSOR PROTEIN NARQ"/>
    <property type="match status" value="1"/>
</dbReference>
<dbReference type="Gene3D" id="1.20.5.1930">
    <property type="match status" value="1"/>
</dbReference>
<keyword evidence="10" id="KW-0812">Transmembrane</keyword>
<evidence type="ECO:0000256" key="10">
    <source>
        <dbReference type="SAM" id="Phobius"/>
    </source>
</evidence>
<feature type="transmembrane region" description="Helical" evidence="10">
    <location>
        <begin position="12"/>
        <end position="27"/>
    </location>
</feature>
<evidence type="ECO:0000256" key="8">
    <source>
        <dbReference type="ARBA" id="ARBA00023012"/>
    </source>
</evidence>
<accession>A0ABW4LJC0</accession>
<keyword evidence="6 12" id="KW-0418">Kinase</keyword>
<dbReference type="InterPro" id="IPR050482">
    <property type="entry name" value="Sensor_HK_TwoCompSys"/>
</dbReference>
<keyword evidence="7" id="KW-0067">ATP-binding</keyword>
<keyword evidence="8" id="KW-0902">Two-component regulatory system</keyword>
<gene>
    <name evidence="12" type="ORF">ACFSBI_11260</name>
</gene>
<evidence type="ECO:0000256" key="7">
    <source>
        <dbReference type="ARBA" id="ARBA00022840"/>
    </source>
</evidence>
<keyword evidence="13" id="KW-1185">Reference proteome</keyword>
<feature type="transmembrane region" description="Helical" evidence="10">
    <location>
        <begin position="125"/>
        <end position="142"/>
    </location>
</feature>
<dbReference type="Pfam" id="PF07730">
    <property type="entry name" value="HisKA_3"/>
    <property type="match status" value="1"/>
</dbReference>